<dbReference type="InterPro" id="IPR006160">
    <property type="entry name" value="SCFA_transpt_AtoE"/>
</dbReference>
<feature type="transmembrane region" description="Helical" evidence="1">
    <location>
        <begin position="452"/>
        <end position="476"/>
    </location>
</feature>
<feature type="transmembrane region" description="Helical" evidence="1">
    <location>
        <begin position="280"/>
        <end position="299"/>
    </location>
</feature>
<dbReference type="Proteomes" id="UP001500984">
    <property type="component" value="Unassembled WGS sequence"/>
</dbReference>
<dbReference type="EMBL" id="BAAAPZ010000008">
    <property type="protein sequence ID" value="GAA2099377.1"/>
    <property type="molecule type" value="Genomic_DNA"/>
</dbReference>
<dbReference type="PANTHER" id="PTHR41983">
    <property type="entry name" value="SHORT-CHAIN FATTY ACID TRANSPORTER-RELATED"/>
    <property type="match status" value="1"/>
</dbReference>
<keyword evidence="3" id="KW-1185">Reference proteome</keyword>
<feature type="transmembrane region" description="Helical" evidence="1">
    <location>
        <begin position="344"/>
        <end position="364"/>
    </location>
</feature>
<feature type="transmembrane region" description="Helical" evidence="1">
    <location>
        <begin position="305"/>
        <end position="324"/>
    </location>
</feature>
<gene>
    <name evidence="2" type="ORF">GCM10009823_21220</name>
</gene>
<feature type="transmembrane region" description="Helical" evidence="1">
    <location>
        <begin position="128"/>
        <end position="157"/>
    </location>
</feature>
<feature type="transmembrane region" description="Helical" evidence="1">
    <location>
        <begin position="221"/>
        <end position="244"/>
    </location>
</feature>
<name>A0ABP5IEX8_9MICO</name>
<protein>
    <submittedName>
        <fullName evidence="2">TIGR00366 family protein</fullName>
    </submittedName>
</protein>
<proteinExistence type="predicted"/>
<feature type="transmembrane region" description="Helical" evidence="1">
    <location>
        <begin position="90"/>
        <end position="108"/>
    </location>
</feature>
<feature type="transmembrane region" description="Helical" evidence="1">
    <location>
        <begin position="169"/>
        <end position="189"/>
    </location>
</feature>
<evidence type="ECO:0000313" key="2">
    <source>
        <dbReference type="EMBL" id="GAA2099377.1"/>
    </source>
</evidence>
<keyword evidence="1" id="KW-1133">Transmembrane helix</keyword>
<reference evidence="3" key="1">
    <citation type="journal article" date="2019" name="Int. J. Syst. Evol. Microbiol.">
        <title>The Global Catalogue of Microorganisms (GCM) 10K type strain sequencing project: providing services to taxonomists for standard genome sequencing and annotation.</title>
        <authorList>
            <consortium name="The Broad Institute Genomics Platform"/>
            <consortium name="The Broad Institute Genome Sequencing Center for Infectious Disease"/>
            <person name="Wu L."/>
            <person name="Ma J."/>
        </authorList>
    </citation>
    <scope>NUCLEOTIDE SEQUENCE [LARGE SCALE GENOMIC DNA]</scope>
    <source>
        <strain evidence="3">JCM 15900</strain>
    </source>
</reference>
<accession>A0ABP5IEX8</accession>
<keyword evidence="1" id="KW-0812">Transmembrane</keyword>
<organism evidence="2 3">
    <name type="scientific">Brevibacterium salitolerans</name>
    <dbReference type="NCBI Taxonomy" id="1403566"/>
    <lineage>
        <taxon>Bacteria</taxon>
        <taxon>Bacillati</taxon>
        <taxon>Actinomycetota</taxon>
        <taxon>Actinomycetes</taxon>
        <taxon>Micrococcales</taxon>
        <taxon>Brevibacteriaceae</taxon>
        <taxon>Brevibacterium</taxon>
    </lineage>
</organism>
<feature type="transmembrane region" description="Helical" evidence="1">
    <location>
        <begin position="29"/>
        <end position="52"/>
    </location>
</feature>
<feature type="transmembrane region" description="Helical" evidence="1">
    <location>
        <begin position="370"/>
        <end position="391"/>
    </location>
</feature>
<evidence type="ECO:0000256" key="1">
    <source>
        <dbReference type="SAM" id="Phobius"/>
    </source>
</evidence>
<sequence length="478" mass="50041">MTQATSTDQPTGTVLSRAMRPLNTVIERIIPSALTFAIVLTLVVMVLAWVLTGTPLISFADRDTTIAAVVSGEVLPPDIITAWGQGLSGLLAFITQIALVLLLGHALAHTRPAARFFKWVSSLPKTPMAAYLLVFGVAAVANLFSWGLGLVVGALLAVQVAKYGRRNGLRLHFPMLVAAGFSANVLWHMGYSGSAPLSMTDPNNPVAAGFGGTIPLSETTYAGWNLVAVVLVAAAVTLAIVLVAPREKDLIAQMPDTGEDAAEEADEVLTPADRIDASRILTTVLGVLVIVFIIVYFVRGGAMDINMVNWTFLALLLLLVKGPFELSRLVRNAAANVGEILLQFPLYAGIMGIMSGTGLIQILSDAIVSVASPATFGLLAVLSAGIVNVFVPSGGGQFAVQGPVLLDAAGQLGVDPAIPVMAIAYGDAWTNMIQPFWAIPVLAIAGLKIRDILGYTTVTLFASGAVFLGVMLYLGLTA</sequence>
<keyword evidence="1" id="KW-0472">Membrane</keyword>
<dbReference type="PANTHER" id="PTHR41983:SF2">
    <property type="entry name" value="SHORT-CHAIN FATTY ACID TRANSPORTER-RELATED"/>
    <property type="match status" value="1"/>
</dbReference>
<dbReference type="RefSeq" id="WP_291797508.1">
    <property type="nucleotide sequence ID" value="NZ_BAAAPZ010000008.1"/>
</dbReference>
<comment type="caution">
    <text evidence="2">The sequence shown here is derived from an EMBL/GenBank/DDBJ whole genome shotgun (WGS) entry which is preliminary data.</text>
</comment>
<dbReference type="Pfam" id="PF02667">
    <property type="entry name" value="SCFA_trans"/>
    <property type="match status" value="1"/>
</dbReference>
<evidence type="ECO:0000313" key="3">
    <source>
        <dbReference type="Proteomes" id="UP001500984"/>
    </source>
</evidence>